<dbReference type="Gene3D" id="3.90.420.10">
    <property type="entry name" value="Oxidoreductase, molybdopterin-binding domain"/>
    <property type="match status" value="1"/>
</dbReference>
<dbReference type="InterPro" id="IPR000572">
    <property type="entry name" value="OxRdtase_Mopterin-bd_dom"/>
</dbReference>
<sequence>MPFLKQKDPTVPPGQTVTDGFPVLHVGDVPPIDPKTWRLRVFGAVENPFELTWDELRAMPASEYRGDIHCVTRWTKKNTYWVGVKFSEIVARAKPLAEAKYVIQHADNDYTTNLPLAVMLDDDVLVAYEFDGQPVEPIHGGPVRMLVPKKYFWKSAKWLHGLEFKDRDEKGFWEVRGYNNDADPWKEERYADLPAWFG</sequence>
<feature type="domain" description="Oxidoreductase molybdopterin-binding" evidence="1">
    <location>
        <begin position="27"/>
        <end position="173"/>
    </location>
</feature>
<dbReference type="Proteomes" id="UP001317532">
    <property type="component" value="Chromosome"/>
</dbReference>
<dbReference type="AlphaFoldDB" id="A0AAN1XW88"/>
<reference evidence="2 3" key="1">
    <citation type="journal article" date="2022" name="ISME Commun">
        <title>Vulcanimicrobium alpinus gen. nov. sp. nov., the first cultivated representative of the candidate phylum 'Eremiobacterota', is a metabolically versatile aerobic anoxygenic phototroph.</title>
        <authorList>
            <person name="Yabe S."/>
            <person name="Muto K."/>
            <person name="Abe K."/>
            <person name="Yokota A."/>
            <person name="Staudigel H."/>
            <person name="Tebo B.M."/>
        </authorList>
    </citation>
    <scope>NUCLEOTIDE SEQUENCE [LARGE SCALE GENOMIC DNA]</scope>
    <source>
        <strain evidence="2 3">WC8-2</strain>
    </source>
</reference>
<keyword evidence="3" id="KW-1185">Reference proteome</keyword>
<dbReference type="RefSeq" id="WP_317996475.1">
    <property type="nucleotide sequence ID" value="NZ_AP025523.1"/>
</dbReference>
<dbReference type="PANTHER" id="PTHR43032">
    <property type="entry name" value="PROTEIN-METHIONINE-SULFOXIDE REDUCTASE"/>
    <property type="match status" value="1"/>
</dbReference>
<dbReference type="SUPFAM" id="SSF56524">
    <property type="entry name" value="Oxidoreductase molybdopterin-binding domain"/>
    <property type="match status" value="1"/>
</dbReference>
<organism evidence="2 3">
    <name type="scientific">Vulcanimicrobium alpinum</name>
    <dbReference type="NCBI Taxonomy" id="3016050"/>
    <lineage>
        <taxon>Bacteria</taxon>
        <taxon>Bacillati</taxon>
        <taxon>Vulcanimicrobiota</taxon>
        <taxon>Vulcanimicrobiia</taxon>
        <taxon>Vulcanimicrobiales</taxon>
        <taxon>Vulcanimicrobiaceae</taxon>
        <taxon>Vulcanimicrobium</taxon>
    </lineage>
</organism>
<name>A0AAN1XW88_UNVUL</name>
<dbReference type="CDD" id="cd02109">
    <property type="entry name" value="arch_bact_SO_family_Moco"/>
    <property type="match status" value="1"/>
</dbReference>
<dbReference type="EMBL" id="AP025523">
    <property type="protein sequence ID" value="BDE05437.1"/>
    <property type="molecule type" value="Genomic_DNA"/>
</dbReference>
<evidence type="ECO:0000313" key="2">
    <source>
        <dbReference type="EMBL" id="BDE05437.1"/>
    </source>
</evidence>
<dbReference type="InterPro" id="IPR036374">
    <property type="entry name" value="OxRdtase_Mopterin-bd_sf"/>
</dbReference>
<evidence type="ECO:0000259" key="1">
    <source>
        <dbReference type="Pfam" id="PF00174"/>
    </source>
</evidence>
<dbReference type="PANTHER" id="PTHR43032:SF4">
    <property type="entry name" value="OXIDOREDUCTASE MOLYBDOPTERIN-BINDING DOMAIN-CONTAINING PROTEIN"/>
    <property type="match status" value="1"/>
</dbReference>
<dbReference type="Pfam" id="PF00174">
    <property type="entry name" value="Oxidored_molyb"/>
    <property type="match status" value="1"/>
</dbReference>
<dbReference type="KEGG" id="vab:WPS_07130"/>
<evidence type="ECO:0000313" key="3">
    <source>
        <dbReference type="Proteomes" id="UP001317532"/>
    </source>
</evidence>
<accession>A0AAN1XW88</accession>
<gene>
    <name evidence="2" type="ORF">WPS_07130</name>
</gene>
<protein>
    <submittedName>
        <fullName evidence="2">Oxidoreductase</fullName>
    </submittedName>
</protein>
<proteinExistence type="predicted"/>